<dbReference type="EMBL" id="JBJQND010000016">
    <property type="protein sequence ID" value="KAL3847371.1"/>
    <property type="molecule type" value="Genomic_DNA"/>
</dbReference>
<name>A0ABD3UD19_SINWO</name>
<reference evidence="1 2" key="1">
    <citation type="submission" date="2024-11" db="EMBL/GenBank/DDBJ databases">
        <title>Chromosome-level genome assembly of the freshwater bivalve Anodonta woodiana.</title>
        <authorList>
            <person name="Chen X."/>
        </authorList>
    </citation>
    <scope>NUCLEOTIDE SEQUENCE [LARGE SCALE GENOMIC DNA]</scope>
    <source>
        <strain evidence="1">MN2024</strain>
        <tissue evidence="1">Gills</tissue>
    </source>
</reference>
<protein>
    <submittedName>
        <fullName evidence="1">Uncharacterized protein</fullName>
    </submittedName>
</protein>
<evidence type="ECO:0000313" key="2">
    <source>
        <dbReference type="Proteomes" id="UP001634394"/>
    </source>
</evidence>
<evidence type="ECO:0000313" key="1">
    <source>
        <dbReference type="EMBL" id="KAL3847371.1"/>
    </source>
</evidence>
<organism evidence="1 2">
    <name type="scientific">Sinanodonta woodiana</name>
    <name type="common">Chinese pond mussel</name>
    <name type="synonym">Anodonta woodiana</name>
    <dbReference type="NCBI Taxonomy" id="1069815"/>
    <lineage>
        <taxon>Eukaryota</taxon>
        <taxon>Metazoa</taxon>
        <taxon>Spiralia</taxon>
        <taxon>Lophotrochozoa</taxon>
        <taxon>Mollusca</taxon>
        <taxon>Bivalvia</taxon>
        <taxon>Autobranchia</taxon>
        <taxon>Heteroconchia</taxon>
        <taxon>Palaeoheterodonta</taxon>
        <taxon>Unionida</taxon>
        <taxon>Unionoidea</taxon>
        <taxon>Unionidae</taxon>
        <taxon>Unioninae</taxon>
        <taxon>Sinanodonta</taxon>
    </lineage>
</organism>
<sequence>MSDTLLTTRTRLYNGVLMSRRIRKVDELRTNQKIFEDKVFSYGSMKSSPLELLCKWCRRFVGFGASFCSIACHAKFTRTRRRRLITLRDVPNDTQINREVTKTLRSNTPVTAELGVATTTTTELQISTSALKHQPKDPFVCEYCTRQLVYPGSRFCDRACETRKRQLIRKIVEPGTHRRKIFPSFEVVEENVTNVPNNFNPYTPSWNTRTKTKLRER</sequence>
<accession>A0ABD3UD19</accession>
<comment type="caution">
    <text evidence="1">The sequence shown here is derived from an EMBL/GenBank/DDBJ whole genome shotgun (WGS) entry which is preliminary data.</text>
</comment>
<keyword evidence="2" id="KW-1185">Reference proteome</keyword>
<dbReference type="Proteomes" id="UP001634394">
    <property type="component" value="Unassembled WGS sequence"/>
</dbReference>
<dbReference type="AlphaFoldDB" id="A0ABD3UD19"/>
<gene>
    <name evidence="1" type="ORF">ACJMK2_018286</name>
</gene>
<proteinExistence type="predicted"/>